<evidence type="ECO:0000256" key="1">
    <source>
        <dbReference type="SAM" id="SignalP"/>
    </source>
</evidence>
<reference evidence="2" key="1">
    <citation type="journal article" date="2019" name="Science">
        <title>Mutation of a bHLH transcription factor allowed almond domestication.</title>
        <authorList>
            <person name="Sanchez-Perez R."/>
            <person name="Pavan S."/>
            <person name="Mazzeo R."/>
            <person name="Moldovan C."/>
            <person name="Aiese Cigliano R."/>
            <person name="Del Cueto J."/>
            <person name="Ricciardi F."/>
            <person name="Lotti C."/>
            <person name="Ricciardi L."/>
            <person name="Dicenta F."/>
            <person name="Lopez-Marques R.L."/>
            <person name="Lindberg Moller B."/>
        </authorList>
    </citation>
    <scope>NUCLEOTIDE SEQUENCE</scope>
</reference>
<feature type="signal peptide" evidence="1">
    <location>
        <begin position="1"/>
        <end position="24"/>
    </location>
</feature>
<name>A0A4Y1R973_PRUDU</name>
<feature type="chain" id="PRO_5021215347" evidence="1">
    <location>
        <begin position="25"/>
        <end position="105"/>
    </location>
</feature>
<keyword evidence="1" id="KW-0732">Signal</keyword>
<dbReference type="EMBL" id="AP019299">
    <property type="protein sequence ID" value="BBH00575.1"/>
    <property type="molecule type" value="Genomic_DNA"/>
</dbReference>
<gene>
    <name evidence="2" type="ORF">Prudu_010599</name>
</gene>
<evidence type="ECO:0000313" key="2">
    <source>
        <dbReference type="EMBL" id="BBH00575.1"/>
    </source>
</evidence>
<dbReference type="AlphaFoldDB" id="A0A4Y1R973"/>
<proteinExistence type="predicted"/>
<organism evidence="2">
    <name type="scientific">Prunus dulcis</name>
    <name type="common">Almond</name>
    <name type="synonym">Amygdalus dulcis</name>
    <dbReference type="NCBI Taxonomy" id="3755"/>
    <lineage>
        <taxon>Eukaryota</taxon>
        <taxon>Viridiplantae</taxon>
        <taxon>Streptophyta</taxon>
        <taxon>Embryophyta</taxon>
        <taxon>Tracheophyta</taxon>
        <taxon>Spermatophyta</taxon>
        <taxon>Magnoliopsida</taxon>
        <taxon>eudicotyledons</taxon>
        <taxon>Gunneridae</taxon>
        <taxon>Pentapetalae</taxon>
        <taxon>rosids</taxon>
        <taxon>fabids</taxon>
        <taxon>Rosales</taxon>
        <taxon>Rosaceae</taxon>
        <taxon>Amygdaloideae</taxon>
        <taxon>Amygdaleae</taxon>
        <taxon>Prunus</taxon>
    </lineage>
</organism>
<protein>
    <submittedName>
        <fullName evidence="2">Uncharacterized protein</fullName>
    </submittedName>
</protein>
<accession>A0A4Y1R973</accession>
<sequence length="105" mass="10806">MAPPMKKLCAVLGIAILFASFRHCVPTPTISASPAVLPYGKAPNNNMSSFFPTSPTSEAFGPVAVAVPSSGEFVGKVNSSADFNRGCALVVIYAAALSTLFLNLA</sequence>